<protein>
    <submittedName>
        <fullName evidence="4">Shikimate dehydrogenase</fullName>
    </submittedName>
</protein>
<evidence type="ECO:0000256" key="2">
    <source>
        <dbReference type="ARBA" id="ARBA00023141"/>
    </source>
</evidence>
<keyword evidence="2" id="KW-0028">Amino-acid biosynthesis</keyword>
<dbReference type="GO" id="GO:0050661">
    <property type="term" value="F:NADP binding"/>
    <property type="evidence" value="ECO:0007669"/>
    <property type="project" value="TreeGrafter"/>
</dbReference>
<evidence type="ECO:0000259" key="3">
    <source>
        <dbReference type="Pfam" id="PF08501"/>
    </source>
</evidence>
<feature type="domain" description="Shikimate dehydrogenase substrate binding N-terminal" evidence="3">
    <location>
        <begin position="19"/>
        <end position="100"/>
    </location>
</feature>
<dbReference type="InterPro" id="IPR022893">
    <property type="entry name" value="Shikimate_DH_fam"/>
</dbReference>
<dbReference type="GO" id="GO:0005829">
    <property type="term" value="C:cytosol"/>
    <property type="evidence" value="ECO:0007669"/>
    <property type="project" value="TreeGrafter"/>
</dbReference>
<dbReference type="EMBL" id="PPXF01000058">
    <property type="protein sequence ID" value="POH61776.1"/>
    <property type="molecule type" value="Genomic_DNA"/>
</dbReference>
<sequence length="315" mass="32907">MVDPTQASVSTPPRRRLAVLGSPIAHSLSPALHDAAYRVLGLNWEYTAVQIGEGELDGFVDGLAPEWLGLSLTMPLKHEIQPRLDTLDRVATLTGAVNTVRFGDAPVGERDDSTAVTAPRPFFGYNTDLAGLVRALAEAGMDRATHVTLLGAGATAASALVAAAELGAETVQIIARTPGRADPLLDLGRKLGLVVEVAGLPAMAAADRVSDLVISTMPGDAALQYEFPAALRANTLLFDVGYAPWPTALARSWVAGGGRALSGRTMLLHQAVVQIRIFLANDPFLPLPDEEAVLEAMRAALDAADGTAPGRAVEG</sequence>
<keyword evidence="2" id="KW-0057">Aromatic amino acid biosynthesis</keyword>
<dbReference type="Gene3D" id="3.40.50.10860">
    <property type="entry name" value="Leucine Dehydrogenase, chain A, domain 1"/>
    <property type="match status" value="1"/>
</dbReference>
<gene>
    <name evidence="4" type="ORF">C3B59_14325</name>
</gene>
<comment type="pathway">
    <text evidence="1">Metabolic intermediate biosynthesis; chorismate biosynthesis; chorismate from D-erythrose 4-phosphate and phosphoenolpyruvate: step 4/7.</text>
</comment>
<dbReference type="PANTHER" id="PTHR21089">
    <property type="entry name" value="SHIKIMATE DEHYDROGENASE"/>
    <property type="match status" value="1"/>
</dbReference>
<dbReference type="GO" id="GO:0004764">
    <property type="term" value="F:shikimate 3-dehydrogenase (NADP+) activity"/>
    <property type="evidence" value="ECO:0007669"/>
    <property type="project" value="InterPro"/>
</dbReference>
<dbReference type="Proteomes" id="UP000237104">
    <property type="component" value="Unassembled WGS sequence"/>
</dbReference>
<dbReference type="InterPro" id="IPR013708">
    <property type="entry name" value="Shikimate_DH-bd_N"/>
</dbReference>
<evidence type="ECO:0000256" key="1">
    <source>
        <dbReference type="ARBA" id="ARBA00004871"/>
    </source>
</evidence>
<dbReference type="InterPro" id="IPR036291">
    <property type="entry name" value="NAD(P)-bd_dom_sf"/>
</dbReference>
<dbReference type="SUPFAM" id="SSF53223">
    <property type="entry name" value="Aminoacid dehydrogenase-like, N-terminal domain"/>
    <property type="match status" value="1"/>
</dbReference>
<dbReference type="SUPFAM" id="SSF51735">
    <property type="entry name" value="NAD(P)-binding Rossmann-fold domains"/>
    <property type="match status" value="1"/>
</dbReference>
<dbReference type="GO" id="GO:0019632">
    <property type="term" value="P:shikimate metabolic process"/>
    <property type="evidence" value="ECO:0007669"/>
    <property type="project" value="TreeGrafter"/>
</dbReference>
<proteinExistence type="predicted"/>
<comment type="caution">
    <text evidence="4">The sequence shown here is derived from an EMBL/GenBank/DDBJ whole genome shotgun (WGS) entry which is preliminary data.</text>
</comment>
<accession>A0A2S3Z894</accession>
<evidence type="ECO:0000313" key="5">
    <source>
        <dbReference type="Proteomes" id="UP000237104"/>
    </source>
</evidence>
<dbReference type="Pfam" id="PF08501">
    <property type="entry name" value="Shikimate_dh_N"/>
    <property type="match status" value="1"/>
</dbReference>
<dbReference type="OrthoDB" id="9776868at2"/>
<dbReference type="GO" id="GO:0009423">
    <property type="term" value="P:chorismate biosynthetic process"/>
    <property type="evidence" value="ECO:0007669"/>
    <property type="project" value="TreeGrafter"/>
</dbReference>
<dbReference type="InterPro" id="IPR046346">
    <property type="entry name" value="Aminoacid_DH-like_N_sf"/>
</dbReference>
<dbReference type="AlphaFoldDB" id="A0A2S3Z894"/>
<dbReference type="Gene3D" id="3.40.50.720">
    <property type="entry name" value="NAD(P)-binding Rossmann-like Domain"/>
    <property type="match status" value="1"/>
</dbReference>
<evidence type="ECO:0000313" key="4">
    <source>
        <dbReference type="EMBL" id="POH61776.1"/>
    </source>
</evidence>
<name>A0A2S3Z894_9MICO</name>
<organism evidence="4 5">
    <name type="scientific">Cryobacterium zongtaii</name>
    <dbReference type="NCBI Taxonomy" id="1259217"/>
    <lineage>
        <taxon>Bacteria</taxon>
        <taxon>Bacillati</taxon>
        <taxon>Actinomycetota</taxon>
        <taxon>Actinomycetes</taxon>
        <taxon>Micrococcales</taxon>
        <taxon>Microbacteriaceae</taxon>
        <taxon>Cryobacterium</taxon>
    </lineage>
</organism>
<dbReference type="PANTHER" id="PTHR21089:SF1">
    <property type="entry name" value="BIFUNCTIONAL 3-DEHYDROQUINATE DEHYDRATASE_SHIKIMATE DEHYDROGENASE, CHLOROPLASTIC"/>
    <property type="match status" value="1"/>
</dbReference>
<dbReference type="GO" id="GO:0009073">
    <property type="term" value="P:aromatic amino acid family biosynthetic process"/>
    <property type="evidence" value="ECO:0007669"/>
    <property type="project" value="UniProtKB-KW"/>
</dbReference>
<reference evidence="4 5" key="1">
    <citation type="submission" date="2018-01" db="EMBL/GenBank/DDBJ databases">
        <title>Cryobacterium sp. nov., from glaciers in China.</title>
        <authorList>
            <person name="Liu Q."/>
            <person name="Xin Y.-H."/>
        </authorList>
    </citation>
    <scope>NUCLEOTIDE SEQUENCE [LARGE SCALE GENOMIC DNA]</scope>
    <source>
        <strain evidence="4 5">TMB1-8</strain>
    </source>
</reference>